<dbReference type="EMBL" id="PDES01000001">
    <property type="protein sequence ID" value="RRQ89707.1"/>
    <property type="molecule type" value="Genomic_DNA"/>
</dbReference>
<keyword evidence="3" id="KW-1185">Reference proteome</keyword>
<comment type="caution">
    <text evidence="2">The sequence shown here is derived from an EMBL/GenBank/DDBJ whole genome shotgun (WGS) entry which is preliminary data.</text>
</comment>
<proteinExistence type="predicted"/>
<organism evidence="2 3">
    <name type="scientific">Streptomyces griseofuscus</name>
    <dbReference type="NCBI Taxonomy" id="146922"/>
    <lineage>
        <taxon>Bacteria</taxon>
        <taxon>Bacillati</taxon>
        <taxon>Actinomycetota</taxon>
        <taxon>Actinomycetes</taxon>
        <taxon>Kitasatosporales</taxon>
        <taxon>Streptomycetaceae</taxon>
        <taxon>Streptomyces</taxon>
    </lineage>
</organism>
<name>A0A3R8WYY2_9ACTN</name>
<dbReference type="AlphaFoldDB" id="A0A3R8WYY2"/>
<feature type="compositionally biased region" description="Basic and acidic residues" evidence="1">
    <location>
        <begin position="257"/>
        <end position="274"/>
    </location>
</feature>
<dbReference type="Proteomes" id="UP000276379">
    <property type="component" value="Unassembled WGS sequence"/>
</dbReference>
<protein>
    <submittedName>
        <fullName evidence="2">Uncharacterized protein</fullName>
    </submittedName>
</protein>
<evidence type="ECO:0000313" key="3">
    <source>
        <dbReference type="Proteomes" id="UP000276379"/>
    </source>
</evidence>
<dbReference type="RefSeq" id="WP_125212630.1">
    <property type="nucleotide sequence ID" value="NZ_PDES01000001.1"/>
</dbReference>
<evidence type="ECO:0000256" key="1">
    <source>
        <dbReference type="SAM" id="MobiDB-lite"/>
    </source>
</evidence>
<feature type="region of interest" description="Disordered" evidence="1">
    <location>
        <begin position="254"/>
        <end position="313"/>
    </location>
</feature>
<gene>
    <name evidence="2" type="ORF">CQW44_03710</name>
</gene>
<reference evidence="2 3" key="1">
    <citation type="submission" date="2017-10" db="EMBL/GenBank/DDBJ databases">
        <title>Draft genome of actinobacteria isolated from guarana (Paullinia cupana (Mart.) Ducke.</title>
        <authorList>
            <person name="Siqueira K.A."/>
            <person name="Liotti R.G."/>
            <person name="Mendes T.A."/>
            <person name="Soares M.A."/>
        </authorList>
    </citation>
    <scope>NUCLEOTIDE SEQUENCE [LARGE SCALE GENOMIC DNA]</scope>
    <source>
        <strain evidence="2 3">199</strain>
    </source>
</reference>
<accession>A0A3R8WYY2</accession>
<evidence type="ECO:0000313" key="2">
    <source>
        <dbReference type="EMBL" id="RRQ89707.1"/>
    </source>
</evidence>
<sequence length="313" mass="33514">MTTNPELTAARAAVPQIEAAEKQLQAAKDLLTKAPVGDSPEAAREAVIERAADAFLADGTWPKQVGQDAAKAYAEADAALIERQARQRVITRAEWSLHDALTDHSSAALEYLGKRLEEVLSAARSAFEAIGGARTAEDVIEAGGDAVAAWTRLRELTTDLENLRRAQWVLLAAPRTPGGSASDADTRVHVWKRAAAGHVRGLNRSEAPAFVREAITTGRVTLEFLRWTATQEGAFVPTSDDEVEAEIAMSKPGAYEGEVRDVTPAELPARERRPSKVFSHSVAPHLDASQPTPAKPTPNATVSDPAPSVPHYA</sequence>